<evidence type="ECO:0000313" key="7">
    <source>
        <dbReference type="Proteomes" id="UP000636264"/>
    </source>
</evidence>
<dbReference type="SMART" id="SM00346">
    <property type="entry name" value="HTH_ICLR"/>
    <property type="match status" value="1"/>
</dbReference>
<organism evidence="6 7">
    <name type="scientific">Nitratireductor aestuarii</name>
    <dbReference type="NCBI Taxonomy" id="1735103"/>
    <lineage>
        <taxon>Bacteria</taxon>
        <taxon>Pseudomonadati</taxon>
        <taxon>Pseudomonadota</taxon>
        <taxon>Alphaproteobacteria</taxon>
        <taxon>Hyphomicrobiales</taxon>
        <taxon>Phyllobacteriaceae</taxon>
        <taxon>Nitratireductor</taxon>
    </lineage>
</organism>
<dbReference type="SUPFAM" id="SSF46785">
    <property type="entry name" value="Winged helix' DNA-binding domain"/>
    <property type="match status" value="1"/>
</dbReference>
<feature type="domain" description="IclR-ED" evidence="5">
    <location>
        <begin position="92"/>
        <end position="277"/>
    </location>
</feature>
<dbReference type="Pfam" id="PF09339">
    <property type="entry name" value="HTH_IclR"/>
    <property type="match status" value="1"/>
</dbReference>
<evidence type="ECO:0000313" key="6">
    <source>
        <dbReference type="EMBL" id="GGA65211.1"/>
    </source>
</evidence>
<reference evidence="6" key="1">
    <citation type="journal article" date="2014" name="Int. J. Syst. Evol. Microbiol.">
        <title>Complete genome sequence of Corynebacterium casei LMG S-19264T (=DSM 44701T), isolated from a smear-ripened cheese.</title>
        <authorList>
            <consortium name="US DOE Joint Genome Institute (JGI-PGF)"/>
            <person name="Walter F."/>
            <person name="Albersmeier A."/>
            <person name="Kalinowski J."/>
            <person name="Ruckert C."/>
        </authorList>
    </citation>
    <scope>NUCLEOTIDE SEQUENCE</scope>
    <source>
        <strain evidence="6">CGMCC 1.15320</strain>
    </source>
</reference>
<name>A0A916W4N2_9HYPH</name>
<dbReference type="InterPro" id="IPR014757">
    <property type="entry name" value="Tscrpt_reg_IclR_C"/>
</dbReference>
<dbReference type="InterPro" id="IPR036390">
    <property type="entry name" value="WH_DNA-bd_sf"/>
</dbReference>
<dbReference type="Gene3D" id="1.10.10.10">
    <property type="entry name" value="Winged helix-like DNA-binding domain superfamily/Winged helix DNA-binding domain"/>
    <property type="match status" value="1"/>
</dbReference>
<evidence type="ECO:0000259" key="5">
    <source>
        <dbReference type="PROSITE" id="PS51078"/>
    </source>
</evidence>
<evidence type="ECO:0000256" key="1">
    <source>
        <dbReference type="ARBA" id="ARBA00023015"/>
    </source>
</evidence>
<dbReference type="GO" id="GO:0003700">
    <property type="term" value="F:DNA-binding transcription factor activity"/>
    <property type="evidence" value="ECO:0007669"/>
    <property type="project" value="TreeGrafter"/>
</dbReference>
<dbReference type="GO" id="GO:0045892">
    <property type="term" value="P:negative regulation of DNA-templated transcription"/>
    <property type="evidence" value="ECO:0007669"/>
    <property type="project" value="TreeGrafter"/>
</dbReference>
<dbReference type="Proteomes" id="UP000636264">
    <property type="component" value="Unassembled WGS sequence"/>
</dbReference>
<proteinExistence type="predicted"/>
<dbReference type="InterPro" id="IPR036388">
    <property type="entry name" value="WH-like_DNA-bd_sf"/>
</dbReference>
<protein>
    <submittedName>
        <fullName evidence="6">IclR family transcriptional regulator</fullName>
    </submittedName>
</protein>
<keyword evidence="7" id="KW-1185">Reference proteome</keyword>
<dbReference type="PANTHER" id="PTHR30136:SF24">
    <property type="entry name" value="HTH-TYPE TRANSCRIPTIONAL REPRESSOR ALLR"/>
    <property type="match status" value="1"/>
</dbReference>
<evidence type="ECO:0000256" key="3">
    <source>
        <dbReference type="ARBA" id="ARBA00023163"/>
    </source>
</evidence>
<reference evidence="6" key="2">
    <citation type="submission" date="2020-09" db="EMBL/GenBank/DDBJ databases">
        <authorList>
            <person name="Sun Q."/>
            <person name="Zhou Y."/>
        </authorList>
    </citation>
    <scope>NUCLEOTIDE SEQUENCE</scope>
    <source>
        <strain evidence="6">CGMCC 1.15320</strain>
    </source>
</reference>
<dbReference type="Pfam" id="PF01614">
    <property type="entry name" value="IclR_C"/>
    <property type="match status" value="1"/>
</dbReference>
<dbReference type="AlphaFoldDB" id="A0A916W4N2"/>
<dbReference type="PROSITE" id="PS51078">
    <property type="entry name" value="ICLR_ED"/>
    <property type="match status" value="1"/>
</dbReference>
<dbReference type="InterPro" id="IPR029016">
    <property type="entry name" value="GAF-like_dom_sf"/>
</dbReference>
<dbReference type="EMBL" id="BMIF01000005">
    <property type="protein sequence ID" value="GGA65211.1"/>
    <property type="molecule type" value="Genomic_DNA"/>
</dbReference>
<dbReference type="SUPFAM" id="SSF55781">
    <property type="entry name" value="GAF domain-like"/>
    <property type="match status" value="1"/>
</dbReference>
<dbReference type="InterPro" id="IPR050707">
    <property type="entry name" value="HTH_MetabolicPath_Reg"/>
</dbReference>
<keyword evidence="3" id="KW-0804">Transcription</keyword>
<sequence length="287" mass="32310">MLTLPSPQPFCYVEIRQIEMRFMSNPGINKATLRTLEVLSSCETRELPFGVSDLSRTDGITKNMAFRILQTLAEHGYLVRDSETQKYDLGPQILWLAREGLSEDFDIIKFSSPYLRQLHELTGESIFLSIIVGRNHLTIDGVEAHGVRVSHQPRGLLVPLHASPASRVLLAHLSDTQIEDYIAAASPLKRFTPTTITDPDKLRREVALVREQGFARGYGDHYQHGNYISFPVLDSTGRPHAAITIGGPPNRFTLERIEELLPSMLAVIREMNTHSQRFPAPGQIVFR</sequence>
<keyword evidence="1" id="KW-0805">Transcription regulation</keyword>
<evidence type="ECO:0000259" key="4">
    <source>
        <dbReference type="PROSITE" id="PS51077"/>
    </source>
</evidence>
<feature type="domain" description="HTH iclR-type" evidence="4">
    <location>
        <begin position="29"/>
        <end position="91"/>
    </location>
</feature>
<dbReference type="Gene3D" id="3.30.450.40">
    <property type="match status" value="1"/>
</dbReference>
<gene>
    <name evidence="6" type="ORF">GCM10011385_18730</name>
</gene>
<dbReference type="GO" id="GO:0003677">
    <property type="term" value="F:DNA binding"/>
    <property type="evidence" value="ECO:0007669"/>
    <property type="project" value="UniProtKB-KW"/>
</dbReference>
<keyword evidence="2" id="KW-0238">DNA-binding</keyword>
<dbReference type="InterPro" id="IPR005471">
    <property type="entry name" value="Tscrpt_reg_IclR_N"/>
</dbReference>
<dbReference type="PANTHER" id="PTHR30136">
    <property type="entry name" value="HELIX-TURN-HELIX TRANSCRIPTIONAL REGULATOR, ICLR FAMILY"/>
    <property type="match status" value="1"/>
</dbReference>
<accession>A0A916W4N2</accession>
<dbReference type="PROSITE" id="PS51077">
    <property type="entry name" value="HTH_ICLR"/>
    <property type="match status" value="1"/>
</dbReference>
<evidence type="ECO:0000256" key="2">
    <source>
        <dbReference type="ARBA" id="ARBA00023125"/>
    </source>
</evidence>
<comment type="caution">
    <text evidence="6">The sequence shown here is derived from an EMBL/GenBank/DDBJ whole genome shotgun (WGS) entry which is preliminary data.</text>
</comment>